<reference evidence="2 3" key="1">
    <citation type="submission" date="2016-07" db="EMBL/GenBank/DDBJ databases">
        <title>Multiple horizontal gene transfer events from other fungi enriched the ability of initially mycotrophic Trichoderma (Ascomycota) to feed on dead plant biomass.</title>
        <authorList>
            <consortium name="DOE Joint Genome Institute"/>
            <person name="Aerts A."/>
            <person name="Atanasova L."/>
            <person name="Chenthamara K."/>
            <person name="Zhang J."/>
            <person name="Grujic M."/>
            <person name="Henrissat B."/>
            <person name="Kuo A."/>
            <person name="Salamov A."/>
            <person name="Lipzen A."/>
            <person name="Labutti K."/>
            <person name="Barry K."/>
            <person name="Miao Y."/>
            <person name="Rahimi M.J."/>
            <person name="Shen Q."/>
            <person name="Grigoriev I.V."/>
            <person name="Kubicek C.P."/>
            <person name="Druzhinina I.S."/>
        </authorList>
    </citation>
    <scope>NUCLEOTIDE SEQUENCE [LARGE SCALE GENOMIC DNA]</scope>
    <source>
        <strain evidence="2 3">CBS 433.97</strain>
    </source>
</reference>
<feature type="region of interest" description="Disordered" evidence="1">
    <location>
        <begin position="55"/>
        <end position="78"/>
    </location>
</feature>
<evidence type="ECO:0000313" key="3">
    <source>
        <dbReference type="Proteomes" id="UP000240493"/>
    </source>
</evidence>
<gene>
    <name evidence="2" type="ORF">M441DRAFT_64426</name>
</gene>
<dbReference type="Proteomes" id="UP000240493">
    <property type="component" value="Unassembled WGS sequence"/>
</dbReference>
<accession>A0A2T3ZQX4</accession>
<evidence type="ECO:0000313" key="2">
    <source>
        <dbReference type="EMBL" id="PTB47190.1"/>
    </source>
</evidence>
<protein>
    <submittedName>
        <fullName evidence="2">Uncharacterized protein</fullName>
    </submittedName>
</protein>
<dbReference type="AlphaFoldDB" id="A0A2T3ZQX4"/>
<name>A0A2T3ZQX4_TRIA4</name>
<dbReference type="EMBL" id="KZ679256">
    <property type="protein sequence ID" value="PTB47190.1"/>
    <property type="molecule type" value="Genomic_DNA"/>
</dbReference>
<keyword evidence="3" id="KW-1185">Reference proteome</keyword>
<organism evidence="2 3">
    <name type="scientific">Trichoderma asperellum (strain ATCC 204424 / CBS 433.97 / NBRC 101777)</name>
    <dbReference type="NCBI Taxonomy" id="1042311"/>
    <lineage>
        <taxon>Eukaryota</taxon>
        <taxon>Fungi</taxon>
        <taxon>Dikarya</taxon>
        <taxon>Ascomycota</taxon>
        <taxon>Pezizomycotina</taxon>
        <taxon>Sordariomycetes</taxon>
        <taxon>Hypocreomycetidae</taxon>
        <taxon>Hypocreales</taxon>
        <taxon>Hypocreaceae</taxon>
        <taxon>Trichoderma</taxon>
    </lineage>
</organism>
<proteinExistence type="predicted"/>
<dbReference type="OrthoDB" id="10503506at2759"/>
<evidence type="ECO:0000256" key="1">
    <source>
        <dbReference type="SAM" id="MobiDB-lite"/>
    </source>
</evidence>
<sequence>MQERLDAPASHLSRSKGQRNGRFNRLRYPVLLCAAPVDDASLEIQGRTIHQRVHVARTENAGEASEGPEQTARSRSSRADANFLVSIHARRSALVLVPDPTRLTISSVLSNIRAHVDVADELIILGQSASQDQKRTRPLAR</sequence>